<name>A0A822YH69_NELNU</name>
<evidence type="ECO:0000313" key="1">
    <source>
        <dbReference type="EMBL" id="DAD31857.1"/>
    </source>
</evidence>
<comment type="caution">
    <text evidence="1">The sequence shown here is derived from an EMBL/GenBank/DDBJ whole genome shotgun (WGS) entry which is preliminary data.</text>
</comment>
<evidence type="ECO:0000313" key="2">
    <source>
        <dbReference type="Proteomes" id="UP000607653"/>
    </source>
</evidence>
<gene>
    <name evidence="1" type="ORF">HUJ06_010708</name>
</gene>
<accession>A0A822YH69</accession>
<reference evidence="1 2" key="1">
    <citation type="journal article" date="2020" name="Mol. Biol. Evol.">
        <title>Distinct Expression and Methylation Patterns for Genes with Different Fates following a Single Whole-Genome Duplication in Flowering Plants.</title>
        <authorList>
            <person name="Shi T."/>
            <person name="Rahmani R.S."/>
            <person name="Gugger P.F."/>
            <person name="Wang M."/>
            <person name="Li H."/>
            <person name="Zhang Y."/>
            <person name="Li Z."/>
            <person name="Wang Q."/>
            <person name="Van de Peer Y."/>
            <person name="Marchal K."/>
            <person name="Chen J."/>
        </authorList>
    </citation>
    <scope>NUCLEOTIDE SEQUENCE [LARGE SCALE GENOMIC DNA]</scope>
    <source>
        <tissue evidence="1">Leaf</tissue>
    </source>
</reference>
<organism evidence="1 2">
    <name type="scientific">Nelumbo nucifera</name>
    <name type="common">Sacred lotus</name>
    <dbReference type="NCBI Taxonomy" id="4432"/>
    <lineage>
        <taxon>Eukaryota</taxon>
        <taxon>Viridiplantae</taxon>
        <taxon>Streptophyta</taxon>
        <taxon>Embryophyta</taxon>
        <taxon>Tracheophyta</taxon>
        <taxon>Spermatophyta</taxon>
        <taxon>Magnoliopsida</taxon>
        <taxon>Proteales</taxon>
        <taxon>Nelumbonaceae</taxon>
        <taxon>Nelumbo</taxon>
    </lineage>
</organism>
<dbReference type="AlphaFoldDB" id="A0A822YH69"/>
<dbReference type="EMBL" id="DUZY01000003">
    <property type="protein sequence ID" value="DAD31857.1"/>
    <property type="molecule type" value="Genomic_DNA"/>
</dbReference>
<sequence>MLSIQNSVFFVCQNILYLRDSLQKEECCRFVT</sequence>
<proteinExistence type="predicted"/>
<protein>
    <submittedName>
        <fullName evidence="1">Uncharacterized protein</fullName>
    </submittedName>
</protein>
<dbReference type="Proteomes" id="UP000607653">
    <property type="component" value="Unassembled WGS sequence"/>
</dbReference>
<keyword evidence="2" id="KW-1185">Reference proteome</keyword>